<keyword evidence="3" id="KW-1185">Reference proteome</keyword>
<name>A0A839NEB8_9MICO</name>
<feature type="transmembrane region" description="Helical" evidence="1">
    <location>
        <begin position="14"/>
        <end position="32"/>
    </location>
</feature>
<feature type="transmembrane region" description="Helical" evidence="1">
    <location>
        <begin position="87"/>
        <end position="105"/>
    </location>
</feature>
<dbReference type="EMBL" id="JACHVQ010000004">
    <property type="protein sequence ID" value="MBB2893976.1"/>
    <property type="molecule type" value="Genomic_DNA"/>
</dbReference>
<proteinExistence type="predicted"/>
<dbReference type="Proteomes" id="UP000559182">
    <property type="component" value="Unassembled WGS sequence"/>
</dbReference>
<keyword evidence="1" id="KW-1133">Transmembrane helix</keyword>
<accession>A0A839NEB8</accession>
<evidence type="ECO:0000256" key="1">
    <source>
        <dbReference type="SAM" id="Phobius"/>
    </source>
</evidence>
<reference evidence="2 3" key="1">
    <citation type="submission" date="2020-08" db="EMBL/GenBank/DDBJ databases">
        <title>Sequencing the genomes of 1000 actinobacteria strains.</title>
        <authorList>
            <person name="Klenk H.-P."/>
        </authorList>
    </citation>
    <scope>NUCLEOTIDE SEQUENCE [LARGE SCALE GENOMIC DNA]</scope>
    <source>
        <strain evidence="2 3">DSM 105369</strain>
    </source>
</reference>
<protein>
    <submittedName>
        <fullName evidence="2">Uncharacterized protein</fullName>
    </submittedName>
</protein>
<dbReference type="RefSeq" id="WP_183322439.1">
    <property type="nucleotide sequence ID" value="NZ_JACHVQ010000004.1"/>
</dbReference>
<evidence type="ECO:0000313" key="3">
    <source>
        <dbReference type="Proteomes" id="UP000559182"/>
    </source>
</evidence>
<evidence type="ECO:0000313" key="2">
    <source>
        <dbReference type="EMBL" id="MBB2893976.1"/>
    </source>
</evidence>
<keyword evidence="1" id="KW-0812">Transmembrane</keyword>
<organism evidence="2 3">
    <name type="scientific">Flexivirga oryzae</name>
    <dbReference type="NCBI Taxonomy" id="1794944"/>
    <lineage>
        <taxon>Bacteria</taxon>
        <taxon>Bacillati</taxon>
        <taxon>Actinomycetota</taxon>
        <taxon>Actinomycetes</taxon>
        <taxon>Micrococcales</taxon>
        <taxon>Dermacoccaceae</taxon>
        <taxon>Flexivirga</taxon>
    </lineage>
</organism>
<comment type="caution">
    <text evidence="2">The sequence shown here is derived from an EMBL/GenBank/DDBJ whole genome shotgun (WGS) entry which is preliminary data.</text>
</comment>
<feature type="transmembrane region" description="Helical" evidence="1">
    <location>
        <begin position="53"/>
        <end position="75"/>
    </location>
</feature>
<gene>
    <name evidence="2" type="ORF">FHU39_004012</name>
</gene>
<sequence>MSFIGNHHVTPGEVAGGIAGLLVATAIAWPRAESMRVWREPDGSWMRQGTLRTVGWWAVAVAGHVVTAFAGPLLFGEKAHGFGGFDSATVLVYLGVSLGAQAWFLERRLRHTVGGSRRQGAAMLLG</sequence>
<dbReference type="AlphaFoldDB" id="A0A839NEB8"/>
<keyword evidence="1" id="KW-0472">Membrane</keyword>